<dbReference type="AlphaFoldDB" id="A0A2S0PD14"/>
<evidence type="ECO:0000313" key="1">
    <source>
        <dbReference type="EMBL" id="AVY95235.1"/>
    </source>
</evidence>
<keyword evidence="2" id="KW-1185">Reference proteome</keyword>
<name>A0A2S0PD14_9NEIS</name>
<reference evidence="1 2" key="1">
    <citation type="submission" date="2018-04" db="EMBL/GenBank/DDBJ databases">
        <title>Denitrifier Microvirgula.</title>
        <authorList>
            <person name="Anderson E."/>
            <person name="Jang J."/>
            <person name="Ishii S."/>
        </authorList>
    </citation>
    <scope>NUCLEOTIDE SEQUENCE [LARGE SCALE GENOMIC DNA]</scope>
    <source>
        <strain evidence="1 2">BE2.4</strain>
    </source>
</reference>
<dbReference type="Proteomes" id="UP000244173">
    <property type="component" value="Chromosome"/>
</dbReference>
<organism evidence="1 2">
    <name type="scientific">Microvirgula aerodenitrificans</name>
    <dbReference type="NCBI Taxonomy" id="57480"/>
    <lineage>
        <taxon>Bacteria</taxon>
        <taxon>Pseudomonadati</taxon>
        <taxon>Pseudomonadota</taxon>
        <taxon>Betaproteobacteria</taxon>
        <taxon>Neisseriales</taxon>
        <taxon>Aquaspirillaceae</taxon>
        <taxon>Microvirgula</taxon>
    </lineage>
</organism>
<evidence type="ECO:0000313" key="2">
    <source>
        <dbReference type="Proteomes" id="UP000244173"/>
    </source>
</evidence>
<proteinExistence type="predicted"/>
<dbReference type="RefSeq" id="WP_107889837.1">
    <property type="nucleotide sequence ID" value="NZ_CP028519.1"/>
</dbReference>
<accession>A0A2S0PD14</accession>
<dbReference type="KEGG" id="maer:DAI18_15205"/>
<dbReference type="EMBL" id="CP028519">
    <property type="protein sequence ID" value="AVY95235.1"/>
    <property type="molecule type" value="Genomic_DNA"/>
</dbReference>
<gene>
    <name evidence="1" type="ORF">DAI18_15205</name>
</gene>
<protein>
    <submittedName>
        <fullName evidence="1">Uncharacterized protein</fullName>
    </submittedName>
</protein>
<sequence length="86" mass="9636">MTRNPISFLLLEDALEVISKQELSELFGEDFLLPEGFPVPTQGDLLYFYPDDQPVELIVVERRFALTSNGSKLILALGVPEDEAPQ</sequence>